<sequence>MFRERLIMLDLDDETDDLVLVENAIVVPPGPKGQGKWQPSGVLDSEGRFVTNSISWSATDDRINGEPEIPDARDITDLPGTHMFAGISYGHFGHFITESMTRIWALDELRDKIDGLVFTPKNQMKDNLRPFEVYADLINNLGLAGIPITCPAGPVRVERLYVP</sequence>
<name>A0A1N6NTU6_9RHOB</name>
<dbReference type="RefSeq" id="WP_188128563.1">
    <property type="nucleotide sequence ID" value="NZ_FTMK01000002.1"/>
</dbReference>
<accession>A0A1N6NTU6</accession>
<dbReference type="Proteomes" id="UP000323956">
    <property type="component" value="Unassembled WGS sequence"/>
</dbReference>
<reference evidence="1 2" key="1">
    <citation type="submission" date="2017-01" db="EMBL/GenBank/DDBJ databases">
        <authorList>
            <person name="Varghese N."/>
            <person name="Submissions S."/>
        </authorList>
    </citation>
    <scope>NUCLEOTIDE SEQUENCE [LARGE SCALE GENOMIC DNA]</scope>
    <source>
        <strain evidence="1 2">ATCC 700171</strain>
    </source>
</reference>
<gene>
    <name evidence="1" type="ORF">SAMN05421641_10293</name>
</gene>
<evidence type="ECO:0000313" key="1">
    <source>
        <dbReference type="EMBL" id="SIP95402.1"/>
    </source>
</evidence>
<dbReference type="EMBL" id="FTMK01000002">
    <property type="protein sequence ID" value="SIP95402.1"/>
    <property type="molecule type" value="Genomic_DNA"/>
</dbReference>
<protein>
    <submittedName>
        <fullName evidence="1">Uncharacterized protein</fullName>
    </submittedName>
</protein>
<proteinExistence type="predicted"/>
<evidence type="ECO:0000313" key="2">
    <source>
        <dbReference type="Proteomes" id="UP000323956"/>
    </source>
</evidence>
<organism evidence="1 2">
    <name type="scientific">Paracoccus thiocyanatus</name>
    <dbReference type="NCBI Taxonomy" id="34006"/>
    <lineage>
        <taxon>Bacteria</taxon>
        <taxon>Pseudomonadati</taxon>
        <taxon>Pseudomonadota</taxon>
        <taxon>Alphaproteobacteria</taxon>
        <taxon>Rhodobacterales</taxon>
        <taxon>Paracoccaceae</taxon>
        <taxon>Paracoccus</taxon>
    </lineage>
</organism>
<dbReference type="AlphaFoldDB" id="A0A1N6NTU6"/>